<dbReference type="SUPFAM" id="SSF48452">
    <property type="entry name" value="TPR-like"/>
    <property type="match status" value="1"/>
</dbReference>
<evidence type="ECO:0000313" key="7">
    <source>
        <dbReference type="EMBL" id="MBP2181021.1"/>
    </source>
</evidence>
<dbReference type="EMBL" id="JAGGMS010000001">
    <property type="protein sequence ID" value="MBP2181021.1"/>
    <property type="molecule type" value="Genomic_DNA"/>
</dbReference>
<gene>
    <name evidence="7" type="ORF">JOM49_002547</name>
</gene>
<dbReference type="InterPro" id="IPR001867">
    <property type="entry name" value="OmpR/PhoB-type_DNA-bd"/>
</dbReference>
<evidence type="ECO:0000256" key="2">
    <source>
        <dbReference type="ARBA" id="ARBA00023015"/>
    </source>
</evidence>
<dbReference type="InterPro" id="IPR016032">
    <property type="entry name" value="Sig_transdc_resp-reg_C-effctor"/>
</dbReference>
<dbReference type="Gene3D" id="1.25.40.10">
    <property type="entry name" value="Tetratricopeptide repeat domain"/>
    <property type="match status" value="1"/>
</dbReference>
<dbReference type="InterPro" id="IPR005158">
    <property type="entry name" value="BTAD"/>
</dbReference>
<dbReference type="PANTHER" id="PTHR35807">
    <property type="entry name" value="TRANSCRIPTIONAL REGULATOR REDD-RELATED"/>
    <property type="match status" value="1"/>
</dbReference>
<keyword evidence="4" id="KW-0804">Transcription</keyword>
<accession>A0ABS4PNK9</accession>
<organism evidence="7 8">
    <name type="scientific">Amycolatopsis magusensis</name>
    <dbReference type="NCBI Taxonomy" id="882444"/>
    <lineage>
        <taxon>Bacteria</taxon>
        <taxon>Bacillati</taxon>
        <taxon>Actinomycetota</taxon>
        <taxon>Actinomycetes</taxon>
        <taxon>Pseudonocardiales</taxon>
        <taxon>Pseudonocardiaceae</taxon>
        <taxon>Amycolatopsis</taxon>
    </lineage>
</organism>
<evidence type="ECO:0000256" key="4">
    <source>
        <dbReference type="ARBA" id="ARBA00023163"/>
    </source>
</evidence>
<dbReference type="CDD" id="cd15831">
    <property type="entry name" value="BTAD"/>
    <property type="match status" value="1"/>
</dbReference>
<name>A0ABS4PNK9_9PSEU</name>
<feature type="DNA-binding region" description="OmpR/PhoB-type" evidence="5">
    <location>
        <begin position="12"/>
        <end position="117"/>
    </location>
</feature>
<dbReference type="Pfam" id="PF03704">
    <property type="entry name" value="BTAD"/>
    <property type="match status" value="1"/>
</dbReference>
<dbReference type="Gene3D" id="1.10.10.10">
    <property type="entry name" value="Winged helix-like DNA-binding domain superfamily/Winged helix DNA-binding domain"/>
    <property type="match status" value="1"/>
</dbReference>
<sequence length="273" mass="29980">MLVSEVPAGSGSPGGTAESAVTFTLLGPLEVLKDGIDHAPTAPKILQLMAMLLMRPGKVVQIESIIAELWANKPPRSVRTTMQTYVYQVRRCIEQNGLAADPESMLATKPPGYVFRIDPAQVDVYEFQQLCRRGRDEMEARRFGDAARSFRGALGLWSGPPLANVNCGSVLAAYAVDLQEQRRAAQHLRIEAEIEAGMHRELVGELRSLVTSNPLDEGLHGQLMRVLGRSGRRSDAMATYRQLRTRLTTELGVEPCDELQVLHHELLSAGDPS</sequence>
<dbReference type="Proteomes" id="UP000741013">
    <property type="component" value="Unassembled WGS sequence"/>
</dbReference>
<dbReference type="PROSITE" id="PS51755">
    <property type="entry name" value="OMPR_PHOB"/>
    <property type="match status" value="1"/>
</dbReference>
<keyword evidence="3 5" id="KW-0238">DNA-binding</keyword>
<dbReference type="InterPro" id="IPR036388">
    <property type="entry name" value="WH-like_DNA-bd_sf"/>
</dbReference>
<evidence type="ECO:0000256" key="1">
    <source>
        <dbReference type="ARBA" id="ARBA00005820"/>
    </source>
</evidence>
<dbReference type="InterPro" id="IPR051677">
    <property type="entry name" value="AfsR-DnrI-RedD_regulator"/>
</dbReference>
<evidence type="ECO:0000256" key="3">
    <source>
        <dbReference type="ARBA" id="ARBA00023125"/>
    </source>
</evidence>
<reference evidence="7 8" key="1">
    <citation type="submission" date="2021-03" db="EMBL/GenBank/DDBJ databases">
        <title>Sequencing the genomes of 1000 actinobacteria strains.</title>
        <authorList>
            <person name="Klenk H.-P."/>
        </authorList>
    </citation>
    <scope>NUCLEOTIDE SEQUENCE [LARGE SCALE GENOMIC DNA]</scope>
    <source>
        <strain evidence="7 8">DSM 45510</strain>
    </source>
</reference>
<evidence type="ECO:0000313" key="8">
    <source>
        <dbReference type="Proteomes" id="UP000741013"/>
    </source>
</evidence>
<evidence type="ECO:0000256" key="5">
    <source>
        <dbReference type="PROSITE-ProRule" id="PRU01091"/>
    </source>
</evidence>
<dbReference type="GO" id="GO:0003677">
    <property type="term" value="F:DNA binding"/>
    <property type="evidence" value="ECO:0007669"/>
    <property type="project" value="UniProtKB-KW"/>
</dbReference>
<dbReference type="SMART" id="SM00862">
    <property type="entry name" value="Trans_reg_C"/>
    <property type="match status" value="1"/>
</dbReference>
<keyword evidence="2" id="KW-0805">Transcription regulation</keyword>
<evidence type="ECO:0000259" key="6">
    <source>
        <dbReference type="PROSITE" id="PS51755"/>
    </source>
</evidence>
<protein>
    <submittedName>
        <fullName evidence="7">DNA-binding SARP family transcriptional activator</fullName>
    </submittedName>
</protein>
<comment type="similarity">
    <text evidence="1">Belongs to the AfsR/DnrI/RedD regulatory family.</text>
</comment>
<dbReference type="SUPFAM" id="SSF46894">
    <property type="entry name" value="C-terminal effector domain of the bipartite response regulators"/>
    <property type="match status" value="1"/>
</dbReference>
<comment type="caution">
    <text evidence="7">The sequence shown here is derived from an EMBL/GenBank/DDBJ whole genome shotgun (WGS) entry which is preliminary data.</text>
</comment>
<dbReference type="SMART" id="SM01043">
    <property type="entry name" value="BTAD"/>
    <property type="match status" value="1"/>
</dbReference>
<dbReference type="InterPro" id="IPR011990">
    <property type="entry name" value="TPR-like_helical_dom_sf"/>
</dbReference>
<proteinExistence type="inferred from homology"/>
<dbReference type="Pfam" id="PF00486">
    <property type="entry name" value="Trans_reg_C"/>
    <property type="match status" value="1"/>
</dbReference>
<feature type="domain" description="OmpR/PhoB-type" evidence="6">
    <location>
        <begin position="12"/>
        <end position="117"/>
    </location>
</feature>
<dbReference type="PANTHER" id="PTHR35807:SF1">
    <property type="entry name" value="TRANSCRIPTIONAL REGULATOR REDD"/>
    <property type="match status" value="1"/>
</dbReference>
<keyword evidence="8" id="KW-1185">Reference proteome</keyword>